<evidence type="ECO:0000259" key="4">
    <source>
        <dbReference type="Pfam" id="PF00171"/>
    </source>
</evidence>
<dbReference type="Proteomes" id="UP001166291">
    <property type="component" value="Unassembled WGS sequence"/>
</dbReference>
<gene>
    <name evidence="5" type="ORF">KXJ70_15495</name>
</gene>
<dbReference type="PANTHER" id="PTHR11699">
    <property type="entry name" value="ALDEHYDE DEHYDROGENASE-RELATED"/>
    <property type="match status" value="1"/>
</dbReference>
<feature type="active site" evidence="2">
    <location>
        <position position="241"/>
    </location>
</feature>
<proteinExistence type="inferred from homology"/>
<sequence length="468" mass="50065">MNYKLLINGESVDSTTKLEVINPATGEVFDSCPSADGALLNEAVAAAKVAQLTWKKSLLSERQRVLKEIATSIANNREELARIITCEQGKTLDFSLFEVDAAQKFCEWFSNQEIPGKKVIEESELLRVEQTRVPLGVVGCITPWNFPLLQAVYKIAPALLTGNAVVVKPAPTTPLSTLFLGQIIKGIVPAGLVNIVSGGNELGALLSAHPDVAKISLTGSIETGKKVVSSSAGNLKKVTLELGGNDAAILLSDIDIAKVIPAVFATSFINSGQVCIAIKRLYVPDEIYDDVCDALSELVKSAVVGDGLNPESQFGPLQNAAQLSKFHHYLDLAKRDGNIIATSECPDSQGYFAPLILVRDILDGTPLVDEEPFCPILPVIRYSSLDDVIYKANSMSFGLGGSVWSSDLDKAQAVAERLECGTAWVNQHCAFAPNIPFGGIKQSGIGIEFGDEGILEFTDMKITSISKA</sequence>
<evidence type="ECO:0000313" key="5">
    <source>
        <dbReference type="EMBL" id="MBW2942199.1"/>
    </source>
</evidence>
<evidence type="ECO:0000256" key="1">
    <source>
        <dbReference type="ARBA" id="ARBA00023002"/>
    </source>
</evidence>
<dbReference type="InterPro" id="IPR015590">
    <property type="entry name" value="Aldehyde_DH_dom"/>
</dbReference>
<comment type="caution">
    <text evidence="5">The sequence shown here is derived from an EMBL/GenBank/DDBJ whole genome shotgun (WGS) entry which is preliminary data.</text>
</comment>
<dbReference type="PROSITE" id="PS00070">
    <property type="entry name" value="ALDEHYDE_DEHYDR_CYS"/>
    <property type="match status" value="1"/>
</dbReference>
<reference evidence="5" key="1">
    <citation type="submission" date="2021-07" db="EMBL/GenBank/DDBJ databases">
        <title>Zhongshania sp. CAU 1632 isolated from seawater.</title>
        <authorList>
            <person name="Kim W."/>
        </authorList>
    </citation>
    <scope>NUCLEOTIDE SEQUENCE</scope>
    <source>
        <strain evidence="5">CAU 1632</strain>
    </source>
</reference>
<name>A0ABS6VV38_9GAMM</name>
<evidence type="ECO:0000256" key="3">
    <source>
        <dbReference type="RuleBase" id="RU003345"/>
    </source>
</evidence>
<dbReference type="RefSeq" id="WP_219044436.1">
    <property type="nucleotide sequence ID" value="NZ_JAHWDQ010000004.1"/>
</dbReference>
<dbReference type="InterPro" id="IPR016160">
    <property type="entry name" value="Ald_DH_CS_CYS"/>
</dbReference>
<evidence type="ECO:0000256" key="2">
    <source>
        <dbReference type="PROSITE-ProRule" id="PRU10007"/>
    </source>
</evidence>
<evidence type="ECO:0000313" key="6">
    <source>
        <dbReference type="Proteomes" id="UP001166291"/>
    </source>
</evidence>
<feature type="domain" description="Aldehyde dehydrogenase" evidence="4">
    <location>
        <begin position="15"/>
        <end position="462"/>
    </location>
</feature>
<dbReference type="InterPro" id="IPR044086">
    <property type="entry name" value="LUC3-like"/>
</dbReference>
<accession>A0ABS6VV38</accession>
<dbReference type="CDD" id="cd07106">
    <property type="entry name" value="ALDH_AldA-AAD23400"/>
    <property type="match status" value="1"/>
</dbReference>
<protein>
    <submittedName>
        <fullName evidence="5">Aldehyde dehydrogenase family protein</fullName>
    </submittedName>
</protein>
<keyword evidence="6" id="KW-1185">Reference proteome</keyword>
<organism evidence="5 6">
    <name type="scientific">Zhongshania aquimaris</name>
    <dbReference type="NCBI Taxonomy" id="2857107"/>
    <lineage>
        <taxon>Bacteria</taxon>
        <taxon>Pseudomonadati</taxon>
        <taxon>Pseudomonadota</taxon>
        <taxon>Gammaproteobacteria</taxon>
        <taxon>Cellvibrionales</taxon>
        <taxon>Spongiibacteraceae</taxon>
        <taxon>Zhongshania</taxon>
    </lineage>
</organism>
<comment type="similarity">
    <text evidence="3">Belongs to the aldehyde dehydrogenase family.</text>
</comment>
<dbReference type="Pfam" id="PF00171">
    <property type="entry name" value="Aldedh"/>
    <property type="match status" value="1"/>
</dbReference>
<dbReference type="InterPro" id="IPR029510">
    <property type="entry name" value="Ald_DH_CS_GLU"/>
</dbReference>
<keyword evidence="1 3" id="KW-0560">Oxidoreductase</keyword>
<dbReference type="PROSITE" id="PS00687">
    <property type="entry name" value="ALDEHYDE_DEHYDR_GLU"/>
    <property type="match status" value="1"/>
</dbReference>
<dbReference type="EMBL" id="JAHWDQ010000004">
    <property type="protein sequence ID" value="MBW2942199.1"/>
    <property type="molecule type" value="Genomic_DNA"/>
</dbReference>